<keyword evidence="2" id="KW-0378">Hydrolase</keyword>
<evidence type="ECO:0000256" key="1">
    <source>
        <dbReference type="SAM" id="MobiDB-lite"/>
    </source>
</evidence>
<name>A0A9W4DQS9_9ACTN</name>
<organism evidence="2 3">
    <name type="scientific">Actinacidiphila cocklensis</name>
    <dbReference type="NCBI Taxonomy" id="887465"/>
    <lineage>
        <taxon>Bacteria</taxon>
        <taxon>Bacillati</taxon>
        <taxon>Actinomycetota</taxon>
        <taxon>Actinomycetes</taxon>
        <taxon>Kitasatosporales</taxon>
        <taxon>Streptomycetaceae</taxon>
        <taxon>Actinacidiphila</taxon>
    </lineage>
</organism>
<protein>
    <submittedName>
        <fullName evidence="2">Exodeoxyribonuclease V beta chain</fullName>
        <ecNumber evidence="2">3.1.11.5</ecNumber>
    </submittedName>
</protein>
<proteinExistence type="predicted"/>
<dbReference type="EC" id="3.1.11.5" evidence="2"/>
<accession>A0A9W4DQS9</accession>
<sequence length="131" mass="14170">MGPGAGWNRAPTHARTAPTTPRQAASPPPVPSRPASSPTGRHAYPRTCSPSDPPGNSAQNPATQRLPFGLSAVNPSTTVTQCGKFPIETRQDHPVWQKFMHYLKRQMRRPVTLVLLAAVPACRALGCGWKR</sequence>
<dbReference type="Proteomes" id="UP001152519">
    <property type="component" value="Unassembled WGS sequence"/>
</dbReference>
<keyword evidence="3" id="KW-1185">Reference proteome</keyword>
<reference evidence="2" key="1">
    <citation type="submission" date="2021-05" db="EMBL/GenBank/DDBJ databases">
        <authorList>
            <person name="Arsene-Ploetze F."/>
        </authorList>
    </citation>
    <scope>NUCLEOTIDE SEQUENCE</scope>
    <source>
        <strain evidence="2">DSM 42138</strain>
    </source>
</reference>
<feature type="region of interest" description="Disordered" evidence="1">
    <location>
        <begin position="1"/>
        <end position="72"/>
    </location>
</feature>
<evidence type="ECO:0000313" key="3">
    <source>
        <dbReference type="Proteomes" id="UP001152519"/>
    </source>
</evidence>
<feature type="compositionally biased region" description="Polar residues" evidence="1">
    <location>
        <begin position="48"/>
        <end position="63"/>
    </location>
</feature>
<comment type="caution">
    <text evidence="2">The sequence shown here is derived from an EMBL/GenBank/DDBJ whole genome shotgun (WGS) entry which is preliminary data.</text>
</comment>
<dbReference type="EMBL" id="CAJSLV010000042">
    <property type="protein sequence ID" value="CAG6391821.1"/>
    <property type="molecule type" value="Genomic_DNA"/>
</dbReference>
<feature type="compositionally biased region" description="Low complexity" evidence="1">
    <location>
        <begin position="9"/>
        <end position="25"/>
    </location>
</feature>
<dbReference type="AlphaFoldDB" id="A0A9W4DQS9"/>
<gene>
    <name evidence="2" type="ORF">SCOCK_140019</name>
</gene>
<evidence type="ECO:0000313" key="2">
    <source>
        <dbReference type="EMBL" id="CAG6391821.1"/>
    </source>
</evidence>
<dbReference type="GO" id="GO:0008854">
    <property type="term" value="F:exodeoxyribonuclease V activity"/>
    <property type="evidence" value="ECO:0007669"/>
    <property type="project" value="UniProtKB-EC"/>
</dbReference>